<dbReference type="EMBL" id="GHBP01002373">
    <property type="protein sequence ID" value="NDJ93082.1"/>
    <property type="molecule type" value="Transcribed_RNA"/>
</dbReference>
<dbReference type="Pfam" id="PF00226">
    <property type="entry name" value="DnaJ"/>
    <property type="match status" value="1"/>
</dbReference>
<dbReference type="Gene3D" id="1.10.287.110">
    <property type="entry name" value="DnaJ domain"/>
    <property type="match status" value="1"/>
</dbReference>
<dbReference type="SMART" id="SM00271">
    <property type="entry name" value="DnaJ"/>
    <property type="match status" value="1"/>
</dbReference>
<dbReference type="SUPFAM" id="SSF46565">
    <property type="entry name" value="Chaperone J-domain"/>
    <property type="match status" value="1"/>
</dbReference>
<dbReference type="SUPFAM" id="SSF57938">
    <property type="entry name" value="DnaJ/Hsp40 cysteine-rich domain"/>
    <property type="match status" value="1"/>
</dbReference>
<protein>
    <submittedName>
        <fullName evidence="4">Chaperone protein DnaJ (Trinotate prediction)</fullName>
    </submittedName>
</protein>
<sequence>MIRIKGVRKLLNQCSNMFFTNKLAYVVMYSSQYNLFNKKFVKKKFISELKTSTFSLKDFYSVLGVQRTATQDEIKKAYFKKVKEYHPDINKSPDASDNFRKVQEAYDTLSKPDRRTQYDESGGTHAQTPVTSSARTNTSQPYRNARRQAVHNETPFFDEDFFSQFFSTFTSTQKFQTEVPVTLTFAESVTGCSKPISVNILKACATCNGKGTHPGTTTVTCSKCDGTGYVCAQFYIF</sequence>
<accession>A0A6G3MGB7</accession>
<name>A0A6G3MGB7_HENSL</name>
<dbReference type="InterPro" id="IPR051938">
    <property type="entry name" value="Apopto_cytoskel_mod"/>
</dbReference>
<feature type="domain" description="J" evidence="3">
    <location>
        <begin position="58"/>
        <end position="122"/>
    </location>
</feature>
<dbReference type="PRINTS" id="PR00625">
    <property type="entry name" value="JDOMAIN"/>
</dbReference>
<dbReference type="PROSITE" id="PS50076">
    <property type="entry name" value="DNAJ_2"/>
    <property type="match status" value="1"/>
</dbReference>
<reference evidence="4" key="1">
    <citation type="submission" date="2018-11" db="EMBL/GenBank/DDBJ databases">
        <title>Henneguya salminicola genome and transcriptome.</title>
        <authorList>
            <person name="Yahalomi D."/>
            <person name="Atkinson S.D."/>
            <person name="Neuhof M."/>
            <person name="Chang E.S."/>
            <person name="Philippe H."/>
            <person name="Cartwright P."/>
            <person name="Bartholomew J.L."/>
            <person name="Huchon D."/>
        </authorList>
    </citation>
    <scope>NUCLEOTIDE SEQUENCE</scope>
    <source>
        <strain evidence="4">Hz1</strain>
        <tissue evidence="4">Whole</tissue>
    </source>
</reference>
<evidence type="ECO:0000313" key="4">
    <source>
        <dbReference type="EMBL" id="NDJ93082.1"/>
    </source>
</evidence>
<dbReference type="Gene3D" id="2.60.260.20">
    <property type="entry name" value="Urease metallochaperone UreE, N-terminal domain"/>
    <property type="match status" value="1"/>
</dbReference>
<dbReference type="PANTHER" id="PTHR44145:SF3">
    <property type="entry name" value="DNAJ HOMOLOG SUBFAMILY A MEMBER 3, MITOCHONDRIAL"/>
    <property type="match status" value="1"/>
</dbReference>
<dbReference type="InterPro" id="IPR036869">
    <property type="entry name" value="J_dom_sf"/>
</dbReference>
<proteinExistence type="predicted"/>
<dbReference type="InterPro" id="IPR001623">
    <property type="entry name" value="DnaJ_domain"/>
</dbReference>
<evidence type="ECO:0000256" key="2">
    <source>
        <dbReference type="SAM" id="MobiDB-lite"/>
    </source>
</evidence>
<dbReference type="AlphaFoldDB" id="A0A6G3MGB7"/>
<dbReference type="Gene3D" id="2.10.230.10">
    <property type="entry name" value="Heat shock protein DnaJ, cysteine-rich domain"/>
    <property type="match status" value="1"/>
</dbReference>
<feature type="compositionally biased region" description="Polar residues" evidence="2">
    <location>
        <begin position="124"/>
        <end position="142"/>
    </location>
</feature>
<dbReference type="CDD" id="cd06257">
    <property type="entry name" value="DnaJ"/>
    <property type="match status" value="1"/>
</dbReference>
<evidence type="ECO:0000259" key="3">
    <source>
        <dbReference type="PROSITE" id="PS50076"/>
    </source>
</evidence>
<feature type="region of interest" description="Disordered" evidence="2">
    <location>
        <begin position="110"/>
        <end position="142"/>
    </location>
</feature>
<organism evidence="4">
    <name type="scientific">Henneguya salminicola</name>
    <name type="common">Myxosporean</name>
    <dbReference type="NCBI Taxonomy" id="69463"/>
    <lineage>
        <taxon>Eukaryota</taxon>
        <taxon>Metazoa</taxon>
        <taxon>Cnidaria</taxon>
        <taxon>Myxozoa</taxon>
        <taxon>Myxosporea</taxon>
        <taxon>Bivalvulida</taxon>
        <taxon>Platysporina</taxon>
        <taxon>Myxobolidae</taxon>
        <taxon>Henneguya</taxon>
    </lineage>
</organism>
<dbReference type="InterPro" id="IPR036410">
    <property type="entry name" value="HSP_DnaJ_Cys-rich_dom_sf"/>
</dbReference>
<dbReference type="PANTHER" id="PTHR44145">
    <property type="entry name" value="DNAJ HOMOLOG SUBFAMILY A MEMBER 3, MITOCHONDRIAL"/>
    <property type="match status" value="1"/>
</dbReference>
<evidence type="ECO:0000256" key="1">
    <source>
        <dbReference type="ARBA" id="ARBA00023186"/>
    </source>
</evidence>
<keyword evidence="1" id="KW-0143">Chaperone</keyword>